<evidence type="ECO:0000313" key="2">
    <source>
        <dbReference type="Proteomes" id="UP000828390"/>
    </source>
</evidence>
<name>A0A9D4DCI3_DREPO</name>
<keyword evidence="2" id="KW-1185">Reference proteome</keyword>
<reference evidence="1" key="2">
    <citation type="submission" date="2020-11" db="EMBL/GenBank/DDBJ databases">
        <authorList>
            <person name="McCartney M.A."/>
            <person name="Auch B."/>
            <person name="Kono T."/>
            <person name="Mallez S."/>
            <person name="Becker A."/>
            <person name="Gohl D.M."/>
            <person name="Silverstein K.A.T."/>
            <person name="Koren S."/>
            <person name="Bechman K.B."/>
            <person name="Herman A."/>
            <person name="Abrahante J.E."/>
            <person name="Garbe J."/>
        </authorList>
    </citation>
    <scope>NUCLEOTIDE SEQUENCE</scope>
    <source>
        <strain evidence="1">Duluth1</strain>
        <tissue evidence="1">Whole animal</tissue>
    </source>
</reference>
<protein>
    <submittedName>
        <fullName evidence="1">Uncharacterized protein</fullName>
    </submittedName>
</protein>
<gene>
    <name evidence="1" type="ORF">DPMN_048921</name>
</gene>
<dbReference type="Proteomes" id="UP000828390">
    <property type="component" value="Unassembled WGS sequence"/>
</dbReference>
<comment type="caution">
    <text evidence="1">The sequence shown here is derived from an EMBL/GenBank/DDBJ whole genome shotgun (WGS) entry which is preliminary data.</text>
</comment>
<organism evidence="1 2">
    <name type="scientific">Dreissena polymorpha</name>
    <name type="common">Zebra mussel</name>
    <name type="synonym">Mytilus polymorpha</name>
    <dbReference type="NCBI Taxonomy" id="45954"/>
    <lineage>
        <taxon>Eukaryota</taxon>
        <taxon>Metazoa</taxon>
        <taxon>Spiralia</taxon>
        <taxon>Lophotrochozoa</taxon>
        <taxon>Mollusca</taxon>
        <taxon>Bivalvia</taxon>
        <taxon>Autobranchia</taxon>
        <taxon>Heteroconchia</taxon>
        <taxon>Euheterodonta</taxon>
        <taxon>Imparidentia</taxon>
        <taxon>Neoheterodontei</taxon>
        <taxon>Myida</taxon>
        <taxon>Dreissenoidea</taxon>
        <taxon>Dreissenidae</taxon>
        <taxon>Dreissena</taxon>
    </lineage>
</organism>
<reference evidence="1" key="1">
    <citation type="journal article" date="2019" name="bioRxiv">
        <title>The Genome of the Zebra Mussel, Dreissena polymorpha: A Resource for Invasive Species Research.</title>
        <authorList>
            <person name="McCartney M.A."/>
            <person name="Auch B."/>
            <person name="Kono T."/>
            <person name="Mallez S."/>
            <person name="Zhang Y."/>
            <person name="Obille A."/>
            <person name="Becker A."/>
            <person name="Abrahante J.E."/>
            <person name="Garbe J."/>
            <person name="Badalamenti J.P."/>
            <person name="Herman A."/>
            <person name="Mangelson H."/>
            <person name="Liachko I."/>
            <person name="Sullivan S."/>
            <person name="Sone E.D."/>
            <person name="Koren S."/>
            <person name="Silverstein K.A.T."/>
            <person name="Beckman K.B."/>
            <person name="Gohl D.M."/>
        </authorList>
    </citation>
    <scope>NUCLEOTIDE SEQUENCE</scope>
    <source>
        <strain evidence="1">Duluth1</strain>
        <tissue evidence="1">Whole animal</tissue>
    </source>
</reference>
<dbReference type="AlphaFoldDB" id="A0A9D4DCI3"/>
<proteinExistence type="predicted"/>
<sequence>MSQFGLCECAVKWGAQLRFMVLNPRSTTAAVPVGMIHISWTCWKIINLIIMS</sequence>
<dbReference type="EMBL" id="JAIWYP010000011">
    <property type="protein sequence ID" value="KAH3742184.1"/>
    <property type="molecule type" value="Genomic_DNA"/>
</dbReference>
<accession>A0A9D4DCI3</accession>
<evidence type="ECO:0000313" key="1">
    <source>
        <dbReference type="EMBL" id="KAH3742184.1"/>
    </source>
</evidence>